<dbReference type="NCBIfam" id="TIGR04354">
    <property type="entry name" value="amphi-Trp"/>
    <property type="match status" value="1"/>
</dbReference>
<name>R2PVK8_9ENTE</name>
<accession>R2PVK8</accession>
<dbReference type="eggNOG" id="ENOG5033233">
    <property type="taxonomic scope" value="Bacteria"/>
</dbReference>
<sequence length="90" mass="10387">MEQKPVTEVLVDREERQTLVEFATTLETIARKLKEEGAFILTEGEREILVNPSDTLKVEYSYEKKGDKHSFEIEFDWRTGDQAPGKLGIK</sequence>
<dbReference type="AlphaFoldDB" id="R2PVK8"/>
<dbReference type="PATRIC" id="fig|1158607.3.peg.4319"/>
<dbReference type="STRING" id="160454.RV10_GL002818"/>
<keyword evidence="3" id="KW-1185">Reference proteome</keyword>
<dbReference type="Proteomes" id="UP000013782">
    <property type="component" value="Unassembled WGS sequence"/>
</dbReference>
<gene>
    <name evidence="2" type="ORF">UAU_04341</name>
</gene>
<organism evidence="2 3">
    <name type="scientific">Enterococcus pallens ATCC BAA-351</name>
    <dbReference type="NCBI Taxonomy" id="1158607"/>
    <lineage>
        <taxon>Bacteria</taxon>
        <taxon>Bacillati</taxon>
        <taxon>Bacillota</taxon>
        <taxon>Bacilli</taxon>
        <taxon>Lactobacillales</taxon>
        <taxon>Enterococcaceae</taxon>
        <taxon>Enterococcus</taxon>
    </lineage>
</organism>
<evidence type="ECO:0000313" key="3">
    <source>
        <dbReference type="Proteomes" id="UP000013782"/>
    </source>
</evidence>
<comment type="caution">
    <text evidence="2">The sequence shown here is derived from an EMBL/GenBank/DDBJ whole genome shotgun (WGS) entry which is preliminary data.</text>
</comment>
<dbReference type="Pfam" id="PF20068">
    <property type="entry name" value="Amphi-Trp"/>
    <property type="match status" value="1"/>
</dbReference>
<evidence type="ECO:0000313" key="2">
    <source>
        <dbReference type="EMBL" id="EOH88522.1"/>
    </source>
</evidence>
<dbReference type="EMBL" id="AJAQ01000045">
    <property type="protein sequence ID" value="EOH88522.1"/>
    <property type="molecule type" value="Genomic_DNA"/>
</dbReference>
<proteinExistence type="predicted"/>
<protein>
    <recommendedName>
        <fullName evidence="1">Amphi-Trp domain-containing protein</fullName>
    </recommendedName>
</protein>
<feature type="domain" description="Amphi-Trp" evidence="1">
    <location>
        <begin position="8"/>
        <end position="87"/>
    </location>
</feature>
<dbReference type="HOGENOM" id="CLU_160437_2_0_9"/>
<dbReference type="InterPro" id="IPR027598">
    <property type="entry name" value="Amphi-Trp_dom"/>
</dbReference>
<evidence type="ECO:0000259" key="1">
    <source>
        <dbReference type="Pfam" id="PF20068"/>
    </source>
</evidence>
<reference evidence="2 3" key="1">
    <citation type="submission" date="2013-02" db="EMBL/GenBank/DDBJ databases">
        <title>The Genome Sequence of Enterococcus pallens BAA-351.</title>
        <authorList>
            <consortium name="The Broad Institute Genome Sequencing Platform"/>
            <consortium name="The Broad Institute Genome Sequencing Center for Infectious Disease"/>
            <person name="Earl A.M."/>
            <person name="Gilmore M.S."/>
            <person name="Lebreton F."/>
            <person name="Walker B."/>
            <person name="Young S.K."/>
            <person name="Zeng Q."/>
            <person name="Gargeya S."/>
            <person name="Fitzgerald M."/>
            <person name="Haas B."/>
            <person name="Abouelleil A."/>
            <person name="Alvarado L."/>
            <person name="Arachchi H.M."/>
            <person name="Berlin A.M."/>
            <person name="Chapman S.B."/>
            <person name="Dewar J."/>
            <person name="Goldberg J."/>
            <person name="Griggs A."/>
            <person name="Gujja S."/>
            <person name="Hansen M."/>
            <person name="Howarth C."/>
            <person name="Imamovic A."/>
            <person name="Larimer J."/>
            <person name="McCowan C."/>
            <person name="Murphy C."/>
            <person name="Neiman D."/>
            <person name="Pearson M."/>
            <person name="Priest M."/>
            <person name="Roberts A."/>
            <person name="Saif S."/>
            <person name="Shea T."/>
            <person name="Sisk P."/>
            <person name="Sykes S."/>
            <person name="Wortman J."/>
            <person name="Nusbaum C."/>
            <person name="Birren B."/>
        </authorList>
    </citation>
    <scope>NUCLEOTIDE SEQUENCE [LARGE SCALE GENOMIC DNA]</scope>
    <source>
        <strain evidence="2 3">ATCC BAA-351</strain>
    </source>
</reference>